<dbReference type="AlphaFoldDB" id="A0A4Y7SKS5"/>
<accession>A0A4Y7SKS5</accession>
<gene>
    <name evidence="2" type="ORF">FA13DRAFT_1509373</name>
</gene>
<sequence length="98" mass="9932">MKKLFGGKSKNRANGSSRDLSAEETASQATVPTPIHAKLATTTPPATGVKARATESSTCYPTAAAAVTGPTASSTAAASSASITPTRSLPNRRNTSKR</sequence>
<dbReference type="EMBL" id="QPFP01000091">
    <property type="protein sequence ID" value="TEB22446.1"/>
    <property type="molecule type" value="Genomic_DNA"/>
</dbReference>
<keyword evidence="3" id="KW-1185">Reference proteome</keyword>
<protein>
    <submittedName>
        <fullName evidence="2">Uncharacterized protein</fullName>
    </submittedName>
</protein>
<comment type="caution">
    <text evidence="2">The sequence shown here is derived from an EMBL/GenBank/DDBJ whole genome shotgun (WGS) entry which is preliminary data.</text>
</comment>
<organism evidence="2 3">
    <name type="scientific">Coprinellus micaceus</name>
    <name type="common">Glistening ink-cap mushroom</name>
    <name type="synonym">Coprinus micaceus</name>
    <dbReference type="NCBI Taxonomy" id="71717"/>
    <lineage>
        <taxon>Eukaryota</taxon>
        <taxon>Fungi</taxon>
        <taxon>Dikarya</taxon>
        <taxon>Basidiomycota</taxon>
        <taxon>Agaricomycotina</taxon>
        <taxon>Agaricomycetes</taxon>
        <taxon>Agaricomycetidae</taxon>
        <taxon>Agaricales</taxon>
        <taxon>Agaricineae</taxon>
        <taxon>Psathyrellaceae</taxon>
        <taxon>Coprinellus</taxon>
    </lineage>
</organism>
<feature type="compositionally biased region" description="Low complexity" evidence="1">
    <location>
        <begin position="61"/>
        <end position="88"/>
    </location>
</feature>
<feature type="compositionally biased region" description="Polar residues" evidence="1">
    <location>
        <begin position="12"/>
        <end position="31"/>
    </location>
</feature>
<feature type="compositionally biased region" description="Basic residues" evidence="1">
    <location>
        <begin position="1"/>
        <end position="11"/>
    </location>
</feature>
<dbReference type="Proteomes" id="UP000298030">
    <property type="component" value="Unassembled WGS sequence"/>
</dbReference>
<evidence type="ECO:0000313" key="3">
    <source>
        <dbReference type="Proteomes" id="UP000298030"/>
    </source>
</evidence>
<evidence type="ECO:0000313" key="2">
    <source>
        <dbReference type="EMBL" id="TEB22446.1"/>
    </source>
</evidence>
<feature type="compositionally biased region" description="Polar residues" evidence="1">
    <location>
        <begin position="89"/>
        <end position="98"/>
    </location>
</feature>
<proteinExistence type="predicted"/>
<reference evidence="2 3" key="1">
    <citation type="journal article" date="2019" name="Nat. Ecol. Evol.">
        <title>Megaphylogeny resolves global patterns of mushroom evolution.</title>
        <authorList>
            <person name="Varga T."/>
            <person name="Krizsan K."/>
            <person name="Foldi C."/>
            <person name="Dima B."/>
            <person name="Sanchez-Garcia M."/>
            <person name="Sanchez-Ramirez S."/>
            <person name="Szollosi G.J."/>
            <person name="Szarkandi J.G."/>
            <person name="Papp V."/>
            <person name="Albert L."/>
            <person name="Andreopoulos W."/>
            <person name="Angelini C."/>
            <person name="Antonin V."/>
            <person name="Barry K.W."/>
            <person name="Bougher N.L."/>
            <person name="Buchanan P."/>
            <person name="Buyck B."/>
            <person name="Bense V."/>
            <person name="Catcheside P."/>
            <person name="Chovatia M."/>
            <person name="Cooper J."/>
            <person name="Damon W."/>
            <person name="Desjardin D."/>
            <person name="Finy P."/>
            <person name="Geml J."/>
            <person name="Haridas S."/>
            <person name="Hughes K."/>
            <person name="Justo A."/>
            <person name="Karasinski D."/>
            <person name="Kautmanova I."/>
            <person name="Kiss B."/>
            <person name="Kocsube S."/>
            <person name="Kotiranta H."/>
            <person name="LaButti K.M."/>
            <person name="Lechner B.E."/>
            <person name="Liimatainen K."/>
            <person name="Lipzen A."/>
            <person name="Lukacs Z."/>
            <person name="Mihaltcheva S."/>
            <person name="Morgado L.N."/>
            <person name="Niskanen T."/>
            <person name="Noordeloos M.E."/>
            <person name="Ohm R.A."/>
            <person name="Ortiz-Santana B."/>
            <person name="Ovrebo C."/>
            <person name="Racz N."/>
            <person name="Riley R."/>
            <person name="Savchenko A."/>
            <person name="Shiryaev A."/>
            <person name="Soop K."/>
            <person name="Spirin V."/>
            <person name="Szebenyi C."/>
            <person name="Tomsovsky M."/>
            <person name="Tulloss R.E."/>
            <person name="Uehling J."/>
            <person name="Grigoriev I.V."/>
            <person name="Vagvolgyi C."/>
            <person name="Papp T."/>
            <person name="Martin F.M."/>
            <person name="Miettinen O."/>
            <person name="Hibbett D.S."/>
            <person name="Nagy L.G."/>
        </authorList>
    </citation>
    <scope>NUCLEOTIDE SEQUENCE [LARGE SCALE GENOMIC DNA]</scope>
    <source>
        <strain evidence="2 3">FP101781</strain>
    </source>
</reference>
<evidence type="ECO:0000256" key="1">
    <source>
        <dbReference type="SAM" id="MobiDB-lite"/>
    </source>
</evidence>
<feature type="region of interest" description="Disordered" evidence="1">
    <location>
        <begin position="1"/>
        <end position="98"/>
    </location>
</feature>
<name>A0A4Y7SKS5_COPMI</name>